<dbReference type="EMBL" id="HBNS01003891">
    <property type="protein sequence ID" value="CAE4584339.1"/>
    <property type="molecule type" value="Transcribed_RNA"/>
</dbReference>
<accession>A0A7S4V1E1</accession>
<evidence type="ECO:0000256" key="3">
    <source>
        <dbReference type="SAM" id="MobiDB-lite"/>
    </source>
</evidence>
<name>A0A7S4V1E1_9STRA</name>
<reference evidence="4" key="1">
    <citation type="submission" date="2021-01" db="EMBL/GenBank/DDBJ databases">
        <authorList>
            <person name="Corre E."/>
            <person name="Pelletier E."/>
            <person name="Niang G."/>
            <person name="Scheremetjew M."/>
            <person name="Finn R."/>
            <person name="Kale V."/>
            <person name="Holt S."/>
            <person name="Cochrane G."/>
            <person name="Meng A."/>
            <person name="Brown T."/>
            <person name="Cohen L."/>
        </authorList>
    </citation>
    <scope>NUCLEOTIDE SEQUENCE</scope>
    <source>
        <strain evidence="4">GSO104</strain>
    </source>
</reference>
<keyword evidence="2" id="KW-0040">ANK repeat</keyword>
<evidence type="ECO:0000313" key="4">
    <source>
        <dbReference type="EMBL" id="CAE4584339.1"/>
    </source>
</evidence>
<gene>
    <name evidence="4" type="ORF">DBRI00130_LOCUS3159</name>
</gene>
<keyword evidence="1" id="KW-0677">Repeat</keyword>
<dbReference type="AlphaFoldDB" id="A0A7S4V1E1"/>
<dbReference type="Gene3D" id="1.25.40.20">
    <property type="entry name" value="Ankyrin repeat-containing domain"/>
    <property type="match status" value="1"/>
</dbReference>
<feature type="region of interest" description="Disordered" evidence="3">
    <location>
        <begin position="178"/>
        <end position="198"/>
    </location>
</feature>
<dbReference type="PANTHER" id="PTHR24180">
    <property type="entry name" value="CYCLIN-DEPENDENT KINASE INHIBITOR 2C-RELATED"/>
    <property type="match status" value="1"/>
</dbReference>
<evidence type="ECO:0000256" key="2">
    <source>
        <dbReference type="ARBA" id="ARBA00023043"/>
    </source>
</evidence>
<evidence type="ECO:0000256" key="1">
    <source>
        <dbReference type="ARBA" id="ARBA00022737"/>
    </source>
</evidence>
<dbReference type="InterPro" id="IPR036770">
    <property type="entry name" value="Ankyrin_rpt-contain_sf"/>
</dbReference>
<dbReference type="InterPro" id="IPR051637">
    <property type="entry name" value="Ank_repeat_dom-contain_49"/>
</dbReference>
<dbReference type="InterPro" id="IPR002110">
    <property type="entry name" value="Ankyrin_rpt"/>
</dbReference>
<dbReference type="Pfam" id="PF00023">
    <property type="entry name" value="Ank"/>
    <property type="match status" value="1"/>
</dbReference>
<protein>
    <submittedName>
        <fullName evidence="4">Uncharacterized protein</fullName>
    </submittedName>
</protein>
<organism evidence="4">
    <name type="scientific">Ditylum brightwellii</name>
    <dbReference type="NCBI Taxonomy" id="49249"/>
    <lineage>
        <taxon>Eukaryota</taxon>
        <taxon>Sar</taxon>
        <taxon>Stramenopiles</taxon>
        <taxon>Ochrophyta</taxon>
        <taxon>Bacillariophyta</taxon>
        <taxon>Mediophyceae</taxon>
        <taxon>Lithodesmiophycidae</taxon>
        <taxon>Lithodesmiales</taxon>
        <taxon>Lithodesmiaceae</taxon>
        <taxon>Ditylum</taxon>
    </lineage>
</organism>
<dbReference type="SUPFAM" id="SSF48403">
    <property type="entry name" value="Ankyrin repeat"/>
    <property type="match status" value="1"/>
</dbReference>
<proteinExistence type="predicted"/>
<dbReference type="PANTHER" id="PTHR24180:SF45">
    <property type="entry name" value="POLY [ADP-RIBOSE] POLYMERASE TANKYRASE"/>
    <property type="match status" value="1"/>
</dbReference>
<sequence>MRLLDLAIRQRWATLIERSYHVPPSELSEQDEDGLTVLHLACIDHQPVDIIRVLLVNNVMVQGGEGEEVVVIPAARCVDAGGMSPLHCICSFDFDDHDDGENDYHHGGGGGGGRRREQVKVVKELVKSYPDVIMMKDSWGWTPLHFLCARMGGGSSSFGSGGMNQQHQLLHEDENSSFFQHHHNNGDDDNDDNEEKQVSPNLKVAQILITTNPNVIHVLDNQAHTPLDLLCQKGGYLDQLFLEQEQRKSLMSCHYAISHGGSLRDLWCIVELLIQYHHYCHCCYSSSFPCCDETFDKDTHINVNDKKKKKSCLQLHQVSSMMNKCSNEIVYLMTLIYPQQAQMKNAGGYLPLHLAILQQQQRCGYSNDNPNGDITTTLQNKHDNNNQYDGIYYILNMSPPGILETCSILNMHYPYLLSRIGSYNENKDQTECTTKRRRMKISSLTLLFQMLTSKPELMGG</sequence>